<feature type="compositionally biased region" description="Polar residues" evidence="1">
    <location>
        <begin position="1168"/>
        <end position="1179"/>
    </location>
</feature>
<feature type="compositionally biased region" description="Low complexity" evidence="1">
    <location>
        <begin position="1051"/>
        <end position="1075"/>
    </location>
</feature>
<feature type="compositionally biased region" description="Acidic residues" evidence="1">
    <location>
        <begin position="588"/>
        <end position="601"/>
    </location>
</feature>
<keyword evidence="3" id="KW-1185">Reference proteome</keyword>
<evidence type="ECO:0000313" key="3">
    <source>
        <dbReference type="Proteomes" id="UP000053257"/>
    </source>
</evidence>
<proteinExistence type="predicted"/>
<feature type="compositionally biased region" description="Polar residues" evidence="1">
    <location>
        <begin position="874"/>
        <end position="887"/>
    </location>
</feature>
<feature type="compositionally biased region" description="Polar residues" evidence="1">
    <location>
        <begin position="846"/>
        <end position="860"/>
    </location>
</feature>
<feature type="region of interest" description="Disordered" evidence="1">
    <location>
        <begin position="689"/>
        <end position="887"/>
    </location>
</feature>
<feature type="compositionally biased region" description="Polar residues" evidence="1">
    <location>
        <begin position="273"/>
        <end position="290"/>
    </location>
</feature>
<feature type="region of interest" description="Disordered" evidence="1">
    <location>
        <begin position="332"/>
        <end position="360"/>
    </location>
</feature>
<evidence type="ECO:0000256" key="1">
    <source>
        <dbReference type="SAM" id="MobiDB-lite"/>
    </source>
</evidence>
<organism evidence="2 3">
    <name type="scientific">Phlebiopsis gigantea (strain 11061_1 CR5-6)</name>
    <name type="common">White-rot fungus</name>
    <name type="synonym">Peniophora gigantea</name>
    <dbReference type="NCBI Taxonomy" id="745531"/>
    <lineage>
        <taxon>Eukaryota</taxon>
        <taxon>Fungi</taxon>
        <taxon>Dikarya</taxon>
        <taxon>Basidiomycota</taxon>
        <taxon>Agaricomycotina</taxon>
        <taxon>Agaricomycetes</taxon>
        <taxon>Polyporales</taxon>
        <taxon>Phanerochaetaceae</taxon>
        <taxon>Phlebiopsis</taxon>
    </lineage>
</organism>
<feature type="compositionally biased region" description="Basic and acidic residues" evidence="1">
    <location>
        <begin position="826"/>
        <end position="835"/>
    </location>
</feature>
<name>A0A0C3S6C7_PHLG1</name>
<feature type="region of interest" description="Disordered" evidence="1">
    <location>
        <begin position="510"/>
        <end position="617"/>
    </location>
</feature>
<feature type="compositionally biased region" description="Low complexity" evidence="1">
    <location>
        <begin position="7"/>
        <end position="22"/>
    </location>
</feature>
<feature type="region of interest" description="Disordered" evidence="1">
    <location>
        <begin position="916"/>
        <end position="1212"/>
    </location>
</feature>
<protein>
    <submittedName>
        <fullName evidence="2">Uncharacterized protein</fullName>
    </submittedName>
</protein>
<feature type="region of interest" description="Disordered" evidence="1">
    <location>
        <begin position="58"/>
        <end position="100"/>
    </location>
</feature>
<feature type="region of interest" description="Disordered" evidence="1">
    <location>
        <begin position="251"/>
        <end position="294"/>
    </location>
</feature>
<sequence>MPQTNRSDSSSVLSPSSASPQPTWAPPRAPLAPHRLAKLANALGVSTPVPATHTHASTLSLAPSNGMLTPTSPMPSEIPRRSPTPSVASSHMPPAPSTSKYLLHVIPPTHLPHDSDDLEGTPVPPTASGYHNQFRRGVLVPVYSTLQSQLSAIAREYALPSTVGMVLYLVTTLNEEEPGPRISDDIWRHIWTRVLRVEKDELLTPGPKPLGLGLGYGIAGRSSPALLQDIAHGPLQSQSLRALISPRLPDPASVSFTPSPSTPSQSAYSSQSDLDTPESTTSMDGPSVANSLRLPGLESPALVPVLAKVEFDIDKKKAGWYDVWVRSRRKNQAKRAESRLGSRSGSRSATGEEDDVRQAPIGLELVDKANKDKGPSFLLTTEAYEEPEELDDHGEADYEQLNDQAETEDEDLAARLNGVAGDPLEDVFGQDEEMWAGMQASAGHRQLNPNVVELALDASAVSKLPDDLEGNDDSTLPIPDDEADVSELLNRMPKPPLTVSIPKAAEIALAKRQSSPTTAGTVKRHPPPPLHLLPQVQGELGVPEQASPLPSSAGSAQLAYLGTPSSDSVAQDSELGIGVDTTRQSLFPDDDDEDDDESLDEDLSKKVNIRSPEDEKRDGAFFDVLNLGLDPSLTNDGDYDHLDPYDRRKSQYIMAAQLDEIEKTLAQLSPRHLTSDDLKPEDLPIHRRAQSTVSMRSPSLSGALSLSPRKGTLSPPKSAGPTSGASWPAVPFAALNGKVDDADGPPSPPKFAFNGITTEPPKQFRQQTHNDEPSNETAARQRALEEEHGLYPPLTVPNMFGNKRDSDSPIIPLSPDPFGRYPSEAEASRLEEERYSQIFSDDGSATVVSTPPDRNSSLTIPATAVPDSRPPSKTPSSRFSIDSLTSEEVTKAAAVSSVSGSSKSSSSLMSVKTIRKLWRRSDGKRQSVSSIAQPESGRTSPNTSAPPMPNNQPTGRSRAKSVAKGPPHPDPVVQSLQIPPMPPRGVIQALRFDQESPYPIHPSSRPSMSSPSPPPFSRPPSQQASRPPSTTHQAPTSSPGSEKGVRKSILKSWKSGNLSSGSNKGSISSTGSRSSTEQQPETAKKRRPSMIDVAAGAMRSSLSLNSASTVNGDIPPSPALPEQYVSHHPSPSRPSQGTLGRPSISSNASSPPYARSPLMAGSPPRNGLTANQSRPSTDSYESRPSFDSSQFEMVSPPRSSLTYPYNGLDHAH</sequence>
<feature type="compositionally biased region" description="Polar residues" evidence="1">
    <location>
        <begin position="1185"/>
        <end position="1203"/>
    </location>
</feature>
<dbReference type="PANTHER" id="PTHR24216">
    <property type="entry name" value="PAXILLIN-RELATED"/>
    <property type="match status" value="1"/>
</dbReference>
<feature type="compositionally biased region" description="Low complexity" evidence="1">
    <location>
        <begin position="251"/>
        <end position="272"/>
    </location>
</feature>
<feature type="compositionally biased region" description="Polar residues" evidence="1">
    <location>
        <begin position="1133"/>
        <end position="1150"/>
    </location>
</feature>
<accession>A0A0C3S6C7</accession>
<gene>
    <name evidence="2" type="ORF">PHLGIDRAFT_124657</name>
</gene>
<feature type="compositionally biased region" description="Low complexity" evidence="1">
    <location>
        <begin position="1019"/>
        <end position="1029"/>
    </location>
</feature>
<dbReference type="HOGENOM" id="CLU_003032_0_0_1"/>
<dbReference type="AlphaFoldDB" id="A0A0C3S6C7"/>
<feature type="compositionally biased region" description="Polar residues" evidence="1">
    <location>
        <begin position="926"/>
        <end position="943"/>
    </location>
</feature>
<feature type="compositionally biased region" description="Low complexity" evidence="1">
    <location>
        <begin position="808"/>
        <end position="817"/>
    </location>
</feature>
<dbReference type="EMBL" id="KN840444">
    <property type="protein sequence ID" value="KIP11766.1"/>
    <property type="molecule type" value="Genomic_DNA"/>
</dbReference>
<dbReference type="Proteomes" id="UP000053257">
    <property type="component" value="Unassembled WGS sequence"/>
</dbReference>
<dbReference type="STRING" id="745531.A0A0C3S6C7"/>
<dbReference type="PANTHER" id="PTHR24216:SF65">
    <property type="entry name" value="PAXILLIN-LIKE PROTEIN 1"/>
    <property type="match status" value="1"/>
</dbReference>
<evidence type="ECO:0000313" key="2">
    <source>
        <dbReference type="EMBL" id="KIP11766.1"/>
    </source>
</evidence>
<reference evidence="2 3" key="1">
    <citation type="journal article" date="2014" name="PLoS Genet.">
        <title>Analysis of the Phlebiopsis gigantea genome, transcriptome and secretome provides insight into its pioneer colonization strategies of wood.</title>
        <authorList>
            <person name="Hori C."/>
            <person name="Ishida T."/>
            <person name="Igarashi K."/>
            <person name="Samejima M."/>
            <person name="Suzuki H."/>
            <person name="Master E."/>
            <person name="Ferreira P."/>
            <person name="Ruiz-Duenas F.J."/>
            <person name="Held B."/>
            <person name="Canessa P."/>
            <person name="Larrondo L.F."/>
            <person name="Schmoll M."/>
            <person name="Druzhinina I.S."/>
            <person name="Kubicek C.P."/>
            <person name="Gaskell J.A."/>
            <person name="Kersten P."/>
            <person name="St John F."/>
            <person name="Glasner J."/>
            <person name="Sabat G."/>
            <person name="Splinter BonDurant S."/>
            <person name="Syed K."/>
            <person name="Yadav J."/>
            <person name="Mgbeahuruike A.C."/>
            <person name="Kovalchuk A."/>
            <person name="Asiegbu F.O."/>
            <person name="Lackner G."/>
            <person name="Hoffmeister D."/>
            <person name="Rencoret J."/>
            <person name="Gutierrez A."/>
            <person name="Sun H."/>
            <person name="Lindquist E."/>
            <person name="Barry K."/>
            <person name="Riley R."/>
            <person name="Grigoriev I.V."/>
            <person name="Henrissat B."/>
            <person name="Kues U."/>
            <person name="Berka R.M."/>
            <person name="Martinez A.T."/>
            <person name="Covert S.F."/>
            <person name="Blanchette R.A."/>
            <person name="Cullen D."/>
        </authorList>
    </citation>
    <scope>NUCLEOTIDE SEQUENCE [LARGE SCALE GENOMIC DNA]</scope>
    <source>
        <strain evidence="2 3">11061_1 CR5-6</strain>
    </source>
</reference>
<feature type="compositionally biased region" description="Polar residues" evidence="1">
    <location>
        <begin position="58"/>
        <end position="71"/>
    </location>
</feature>
<feature type="compositionally biased region" description="Polar residues" evidence="1">
    <location>
        <begin position="1030"/>
        <end position="1040"/>
    </location>
</feature>
<feature type="compositionally biased region" description="Polar residues" evidence="1">
    <location>
        <begin position="1100"/>
        <end position="1111"/>
    </location>
</feature>
<dbReference type="OrthoDB" id="2526154at2759"/>
<feature type="compositionally biased region" description="Low complexity" evidence="1">
    <location>
        <begin position="697"/>
        <end position="708"/>
    </location>
</feature>
<feature type="region of interest" description="Disordered" evidence="1">
    <location>
        <begin position="1"/>
        <end position="32"/>
    </location>
</feature>